<protein>
    <submittedName>
        <fullName evidence="2">Uncharacterized protein</fullName>
    </submittedName>
</protein>
<name>A0A915JB80_ROMCU</name>
<evidence type="ECO:0000313" key="1">
    <source>
        <dbReference type="Proteomes" id="UP000887565"/>
    </source>
</evidence>
<dbReference type="AlphaFoldDB" id="A0A915JB80"/>
<proteinExistence type="predicted"/>
<organism evidence="1 2">
    <name type="scientific">Romanomermis culicivorax</name>
    <name type="common">Nematode worm</name>
    <dbReference type="NCBI Taxonomy" id="13658"/>
    <lineage>
        <taxon>Eukaryota</taxon>
        <taxon>Metazoa</taxon>
        <taxon>Ecdysozoa</taxon>
        <taxon>Nematoda</taxon>
        <taxon>Enoplea</taxon>
        <taxon>Dorylaimia</taxon>
        <taxon>Mermithida</taxon>
        <taxon>Mermithoidea</taxon>
        <taxon>Mermithidae</taxon>
        <taxon>Romanomermis</taxon>
    </lineage>
</organism>
<dbReference type="WBParaSite" id="nRc.2.0.1.t22911-RA">
    <property type="protein sequence ID" value="nRc.2.0.1.t22911-RA"/>
    <property type="gene ID" value="nRc.2.0.1.g22911"/>
</dbReference>
<dbReference type="Proteomes" id="UP000887565">
    <property type="component" value="Unplaced"/>
</dbReference>
<evidence type="ECO:0000313" key="2">
    <source>
        <dbReference type="WBParaSite" id="nRc.2.0.1.t22911-RA"/>
    </source>
</evidence>
<sequence>MVCEDRVLNLTLNFSASLEPDSGLAPRIRPQIWMNFYRKFSSQTQQIGYQSIDLVELYPELCLFMGSETPNSEDESIASLMGCRNVINFSIIDHCGTIQCNNSSIV</sequence>
<keyword evidence="1" id="KW-1185">Reference proteome</keyword>
<reference evidence="2" key="1">
    <citation type="submission" date="2022-11" db="UniProtKB">
        <authorList>
            <consortium name="WormBaseParasite"/>
        </authorList>
    </citation>
    <scope>IDENTIFICATION</scope>
</reference>
<accession>A0A915JB80</accession>